<sequence>MTQLPDEPATAPPNADVDSPDQGSRGDSRVEYDRVPWRRVGVFMLISYGLFALFAAPFWVLPGGVRHPSYSLVIGAGMWTPAIASVVLAKGVEKTSWRTRVGLRFRGRWWSLLLWTLVAVGVVMAVHVVTAVAMILRGVPGDLTGGTWMRIVLEQMSAASGSPVGPAQAVGLVALTAVAGLLVTCVLALGEEIGWRGWLWPALRPLGRLRAAAAGGVIWAMWHLPIVLIGHNYTGAPRHLAVAMFILPCIAMTLLFGALTDRAAGNPLPAAAAHGTMNSQFGTVLAIVATPQTPAAMNLFIDTPLGIIGVAALLVAGLALSTRGLKV</sequence>
<dbReference type="PANTHER" id="PTHR35797:SF1">
    <property type="entry name" value="PROTEASE"/>
    <property type="match status" value="1"/>
</dbReference>
<dbReference type="STRING" id="1089455.MOPEL_001_00020"/>
<feature type="transmembrane region" description="Helical" evidence="2">
    <location>
        <begin position="72"/>
        <end position="92"/>
    </location>
</feature>
<dbReference type="eggNOG" id="COG1266">
    <property type="taxonomic scope" value="Bacteria"/>
</dbReference>
<feature type="domain" description="CAAX prenyl protease 2/Lysostaphin resistance protein A-like" evidence="3">
    <location>
        <begin position="177"/>
        <end position="278"/>
    </location>
</feature>
<dbReference type="PANTHER" id="PTHR35797">
    <property type="entry name" value="PROTEASE-RELATED"/>
    <property type="match status" value="1"/>
</dbReference>
<evidence type="ECO:0000256" key="2">
    <source>
        <dbReference type="SAM" id="Phobius"/>
    </source>
</evidence>
<proteinExistence type="predicted"/>
<keyword evidence="2" id="KW-1133">Transmembrane helix</keyword>
<evidence type="ECO:0000313" key="5">
    <source>
        <dbReference type="Proteomes" id="UP000004367"/>
    </source>
</evidence>
<dbReference type="InterPro" id="IPR042150">
    <property type="entry name" value="MmRce1-like"/>
</dbReference>
<feature type="transmembrane region" description="Helical" evidence="2">
    <location>
        <begin position="239"/>
        <end position="259"/>
    </location>
</feature>
<dbReference type="Proteomes" id="UP000004367">
    <property type="component" value="Unassembled WGS sequence"/>
</dbReference>
<feature type="transmembrane region" description="Helical" evidence="2">
    <location>
        <begin position="169"/>
        <end position="190"/>
    </location>
</feature>
<feature type="transmembrane region" description="Helical" evidence="2">
    <location>
        <begin position="112"/>
        <end position="136"/>
    </location>
</feature>
<name>H5UMC6_9MICO</name>
<evidence type="ECO:0000259" key="3">
    <source>
        <dbReference type="Pfam" id="PF02517"/>
    </source>
</evidence>
<dbReference type="GO" id="GO:0004175">
    <property type="term" value="F:endopeptidase activity"/>
    <property type="evidence" value="ECO:0007669"/>
    <property type="project" value="UniProtKB-ARBA"/>
</dbReference>
<comment type="caution">
    <text evidence="4">The sequence shown here is derived from an EMBL/GenBank/DDBJ whole genome shotgun (WGS) entry which is preliminary data.</text>
</comment>
<dbReference type="RefSeq" id="WP_009480818.1">
    <property type="nucleotide sequence ID" value="NZ_BAFE01000001.1"/>
</dbReference>
<reference evidence="4 5" key="1">
    <citation type="submission" date="2012-02" db="EMBL/GenBank/DDBJ databases">
        <title>Whole genome shotgun sequence of Mobilicoccus pelagius NBRC 104925.</title>
        <authorList>
            <person name="Yoshida Y."/>
            <person name="Hosoyama A."/>
            <person name="Tsuchikane K."/>
            <person name="Katsumata H."/>
            <person name="Yamazaki S."/>
            <person name="Fujita N."/>
        </authorList>
    </citation>
    <scope>NUCLEOTIDE SEQUENCE [LARGE SCALE GENOMIC DNA]</scope>
    <source>
        <strain evidence="4 5">NBRC 104925</strain>
    </source>
</reference>
<feature type="transmembrane region" description="Helical" evidence="2">
    <location>
        <begin position="211"/>
        <end position="233"/>
    </location>
</feature>
<evidence type="ECO:0000256" key="1">
    <source>
        <dbReference type="SAM" id="MobiDB-lite"/>
    </source>
</evidence>
<feature type="transmembrane region" description="Helical" evidence="2">
    <location>
        <begin position="295"/>
        <end position="320"/>
    </location>
</feature>
<dbReference type="AlphaFoldDB" id="H5UMC6"/>
<keyword evidence="2" id="KW-0472">Membrane</keyword>
<dbReference type="Pfam" id="PF02517">
    <property type="entry name" value="Rce1-like"/>
    <property type="match status" value="1"/>
</dbReference>
<dbReference type="InterPro" id="IPR003675">
    <property type="entry name" value="Rce1/LyrA-like_dom"/>
</dbReference>
<organism evidence="4 5">
    <name type="scientific">Mobilicoccus pelagius NBRC 104925</name>
    <dbReference type="NCBI Taxonomy" id="1089455"/>
    <lineage>
        <taxon>Bacteria</taxon>
        <taxon>Bacillati</taxon>
        <taxon>Actinomycetota</taxon>
        <taxon>Actinomycetes</taxon>
        <taxon>Micrococcales</taxon>
        <taxon>Dermatophilaceae</taxon>
        <taxon>Mobilicoccus</taxon>
    </lineage>
</organism>
<evidence type="ECO:0000313" key="4">
    <source>
        <dbReference type="EMBL" id="GAB46884.1"/>
    </source>
</evidence>
<dbReference type="GO" id="GO:0080120">
    <property type="term" value="P:CAAX-box protein maturation"/>
    <property type="evidence" value="ECO:0007669"/>
    <property type="project" value="UniProtKB-ARBA"/>
</dbReference>
<feature type="transmembrane region" description="Helical" evidence="2">
    <location>
        <begin position="271"/>
        <end position="289"/>
    </location>
</feature>
<keyword evidence="2" id="KW-0812">Transmembrane</keyword>
<protein>
    <recommendedName>
        <fullName evidence="3">CAAX prenyl protease 2/Lysostaphin resistance protein A-like domain-containing protein</fullName>
    </recommendedName>
</protein>
<gene>
    <name evidence="4" type="ORF">MOPEL_001_00020</name>
</gene>
<dbReference type="EMBL" id="BAFE01000001">
    <property type="protein sequence ID" value="GAB46884.1"/>
    <property type="molecule type" value="Genomic_DNA"/>
</dbReference>
<feature type="region of interest" description="Disordered" evidence="1">
    <location>
        <begin position="1"/>
        <end position="29"/>
    </location>
</feature>
<keyword evidence="5" id="KW-1185">Reference proteome</keyword>
<accession>H5UMC6</accession>
<feature type="transmembrane region" description="Helical" evidence="2">
    <location>
        <begin position="40"/>
        <end position="60"/>
    </location>
</feature>